<evidence type="ECO:0000313" key="5">
    <source>
        <dbReference type="Proteomes" id="UP001246576"/>
    </source>
</evidence>
<dbReference type="Gene3D" id="3.40.50.720">
    <property type="entry name" value="NAD(P)-binding Rossmann-like Domain"/>
    <property type="match status" value="1"/>
</dbReference>
<dbReference type="EMBL" id="JAVLSJ010000008">
    <property type="protein sequence ID" value="MDR9849735.1"/>
    <property type="molecule type" value="Genomic_DNA"/>
</dbReference>
<dbReference type="PANTHER" id="PTHR43000">
    <property type="entry name" value="DTDP-D-GLUCOSE 4,6-DEHYDRATASE-RELATED"/>
    <property type="match status" value="1"/>
</dbReference>
<evidence type="ECO:0000259" key="3">
    <source>
        <dbReference type="Pfam" id="PF01370"/>
    </source>
</evidence>
<feature type="domain" description="NAD-dependent epimerase/dehydratase" evidence="3">
    <location>
        <begin position="3"/>
        <end position="232"/>
    </location>
</feature>
<sequence length="324" mass="34312">MRILVTGASGFVGSALLRHLAPRPDLALRAALRTAASGGLLPAGVEVVETGDLGPQTNWHAALTGIDTVVHCAARVHVMNETAGDPLSLFRRVNVEGSLALARQARDAGVKRLVFLSSIKVNGEQTAPGHPFTADDTPAPVDAYGISKMEAEQALMALAAEGGMEVVVIRPVLVYGPGVKANFRSMMRWLQKGIPLPLGAITGNRRSLVALDNLVDLMTLCMHHPAAANEIFLVSDGEDLSTTELLRRMGQALGRPARLIPVPAPVLEWGARLLGKGAVAQRLCGSLQVDIGKTRSVLDWSPPVSTDVALRRAASAVYADAERR</sequence>
<evidence type="ECO:0000256" key="1">
    <source>
        <dbReference type="ARBA" id="ARBA00005125"/>
    </source>
</evidence>
<dbReference type="Pfam" id="PF01370">
    <property type="entry name" value="Epimerase"/>
    <property type="match status" value="1"/>
</dbReference>
<evidence type="ECO:0000256" key="2">
    <source>
        <dbReference type="ARBA" id="ARBA00007637"/>
    </source>
</evidence>
<gene>
    <name evidence="4" type="ORF">RI048_15995</name>
</gene>
<dbReference type="Proteomes" id="UP001246576">
    <property type="component" value="Unassembled WGS sequence"/>
</dbReference>
<evidence type="ECO:0000313" key="4">
    <source>
        <dbReference type="EMBL" id="MDR9849735.1"/>
    </source>
</evidence>
<dbReference type="CDD" id="cd05232">
    <property type="entry name" value="UDP_G4E_4_SDR_e"/>
    <property type="match status" value="1"/>
</dbReference>
<comment type="similarity">
    <text evidence="2">Belongs to the NAD(P)-dependent epimerase/dehydratase family.</text>
</comment>
<name>A0ABU2ENM4_9BURK</name>
<protein>
    <submittedName>
        <fullName evidence="4">SDR family oxidoreductase</fullName>
    </submittedName>
</protein>
<keyword evidence="5" id="KW-1185">Reference proteome</keyword>
<reference evidence="4" key="1">
    <citation type="submission" date="2023-09" db="EMBL/GenBank/DDBJ databases">
        <title>Description of first Herbaspirillum huttiense subsp. nephrolepsisexaltata and Herbaspirillum huttiense subsp. lycopersicon.</title>
        <authorList>
            <person name="Poudel M."/>
            <person name="Sharma A."/>
            <person name="Goss E."/>
            <person name="Tapia J.H."/>
            <person name="Harmon C.M."/>
            <person name="Jones J.B."/>
        </authorList>
    </citation>
    <scope>NUCLEOTIDE SEQUENCE</scope>
    <source>
        <strain evidence="4">SE1</strain>
    </source>
</reference>
<dbReference type="InterPro" id="IPR036291">
    <property type="entry name" value="NAD(P)-bd_dom_sf"/>
</dbReference>
<dbReference type="RefSeq" id="WP_204726346.1">
    <property type="nucleotide sequence ID" value="NZ_JAVLSJ010000008.1"/>
</dbReference>
<accession>A0ABU2ENM4</accession>
<dbReference type="SUPFAM" id="SSF51735">
    <property type="entry name" value="NAD(P)-binding Rossmann-fold domains"/>
    <property type="match status" value="1"/>
</dbReference>
<dbReference type="InterPro" id="IPR001509">
    <property type="entry name" value="Epimerase_deHydtase"/>
</dbReference>
<organism evidence="4 5">
    <name type="scientific">Herbaspirillum huttiense subsp. lycopersici</name>
    <dbReference type="NCBI Taxonomy" id="3074428"/>
    <lineage>
        <taxon>Bacteria</taxon>
        <taxon>Pseudomonadati</taxon>
        <taxon>Pseudomonadota</taxon>
        <taxon>Betaproteobacteria</taxon>
        <taxon>Burkholderiales</taxon>
        <taxon>Oxalobacteraceae</taxon>
        <taxon>Herbaspirillum</taxon>
    </lineage>
</organism>
<comment type="caution">
    <text evidence="4">The sequence shown here is derived from an EMBL/GenBank/DDBJ whole genome shotgun (WGS) entry which is preliminary data.</text>
</comment>
<comment type="pathway">
    <text evidence="1">Bacterial outer membrane biogenesis; LPS O-antigen biosynthesis.</text>
</comment>
<proteinExistence type="inferred from homology"/>